<dbReference type="AlphaFoldDB" id="A0A0B0MDQ7"/>
<evidence type="ECO:0000313" key="2">
    <source>
        <dbReference type="Proteomes" id="UP000032142"/>
    </source>
</evidence>
<name>A0A0B0MDQ7_GOSAR</name>
<proteinExistence type="predicted"/>
<accession>A0A0B0MDQ7</accession>
<reference evidence="2" key="1">
    <citation type="submission" date="2014-09" db="EMBL/GenBank/DDBJ databases">
        <authorList>
            <person name="Mudge J."/>
            <person name="Ramaraj T."/>
            <person name="Lindquist I.E."/>
            <person name="Bharti A.K."/>
            <person name="Sundararajan A."/>
            <person name="Cameron C.T."/>
            <person name="Woodward J.E."/>
            <person name="May G.D."/>
            <person name="Brubaker C."/>
            <person name="Broadhvest J."/>
            <person name="Wilkins T.A."/>
        </authorList>
    </citation>
    <scope>NUCLEOTIDE SEQUENCE</scope>
    <source>
        <strain evidence="2">cv. AKA8401</strain>
    </source>
</reference>
<comment type="caution">
    <text evidence="1">The sequence shown here is derived from an EMBL/GenBank/DDBJ whole genome shotgun (WGS) entry which is preliminary data.</text>
</comment>
<evidence type="ECO:0000313" key="1">
    <source>
        <dbReference type="EMBL" id="KHF98899.1"/>
    </source>
</evidence>
<organism evidence="1 2">
    <name type="scientific">Gossypium arboreum</name>
    <name type="common">Tree cotton</name>
    <name type="synonym">Gossypium nanking</name>
    <dbReference type="NCBI Taxonomy" id="29729"/>
    <lineage>
        <taxon>Eukaryota</taxon>
        <taxon>Viridiplantae</taxon>
        <taxon>Streptophyta</taxon>
        <taxon>Embryophyta</taxon>
        <taxon>Tracheophyta</taxon>
        <taxon>Spermatophyta</taxon>
        <taxon>Magnoliopsida</taxon>
        <taxon>eudicotyledons</taxon>
        <taxon>Gunneridae</taxon>
        <taxon>Pentapetalae</taxon>
        <taxon>rosids</taxon>
        <taxon>malvids</taxon>
        <taxon>Malvales</taxon>
        <taxon>Malvaceae</taxon>
        <taxon>Malvoideae</taxon>
        <taxon>Gossypium</taxon>
    </lineage>
</organism>
<dbReference type="EMBL" id="JRRC01056385">
    <property type="protein sequence ID" value="KHF98899.1"/>
    <property type="molecule type" value="Genomic_DNA"/>
</dbReference>
<dbReference type="Proteomes" id="UP000032142">
    <property type="component" value="Unassembled WGS sequence"/>
</dbReference>
<keyword evidence="2" id="KW-1185">Reference proteome</keyword>
<gene>
    <name evidence="1" type="ORF">F383_38073</name>
</gene>
<protein>
    <submittedName>
        <fullName evidence="1">Uncharacterized protein</fullName>
    </submittedName>
</protein>
<sequence>MLFSSNTRCYFVFLRQSSFLGKKETFYGIH</sequence>